<dbReference type="PANTHER" id="PTHR39185:SF1">
    <property type="entry name" value="SWARMING MOTILITY PROTEIN SWRD"/>
    <property type="match status" value="1"/>
</dbReference>
<sequence>MITLHRLNDKPFILNAELIRTIEENPDTVITLISGDHIVVKEEMREVVERTIDYGRLLRRLIPPA</sequence>
<dbReference type="PANTHER" id="PTHR39185">
    <property type="entry name" value="SWARMING MOTILITY PROTEIN SWRD"/>
    <property type="match status" value="1"/>
</dbReference>
<dbReference type="InterPro" id="IPR009384">
    <property type="entry name" value="SwrD-like"/>
</dbReference>
<proteinExistence type="predicted"/>
<reference evidence="1" key="1">
    <citation type="submission" date="2018-06" db="EMBL/GenBank/DDBJ databases">
        <authorList>
            <person name="Zhirakovskaya E."/>
        </authorList>
    </citation>
    <scope>NUCLEOTIDE SEQUENCE</scope>
</reference>
<evidence type="ECO:0008006" key="2">
    <source>
        <dbReference type="Google" id="ProtNLM"/>
    </source>
</evidence>
<name>A0A3B1DXS4_9ZZZZ</name>
<evidence type="ECO:0000313" key="1">
    <source>
        <dbReference type="EMBL" id="VAX41194.1"/>
    </source>
</evidence>
<accession>A0A3B1DXS4</accession>
<gene>
    <name evidence="1" type="ORF">MNBD_PLANCTO03-408</name>
</gene>
<protein>
    <recommendedName>
        <fullName evidence="2">Flagellar protein FlbD</fullName>
    </recommendedName>
</protein>
<organism evidence="1">
    <name type="scientific">hydrothermal vent metagenome</name>
    <dbReference type="NCBI Taxonomy" id="652676"/>
    <lineage>
        <taxon>unclassified sequences</taxon>
        <taxon>metagenomes</taxon>
        <taxon>ecological metagenomes</taxon>
    </lineage>
</organism>
<dbReference type="Pfam" id="PF06289">
    <property type="entry name" value="FlbD"/>
    <property type="match status" value="1"/>
</dbReference>
<dbReference type="AlphaFoldDB" id="A0A3B1DXS4"/>
<dbReference type="EMBL" id="UOGK01000504">
    <property type="protein sequence ID" value="VAX41194.1"/>
    <property type="molecule type" value="Genomic_DNA"/>
</dbReference>